<dbReference type="PANTHER" id="PTHR37312:SF1">
    <property type="entry name" value="MEMBRANE-BOUND ACYLTRANSFERASE YKRP-RELATED"/>
    <property type="match status" value="1"/>
</dbReference>
<reference evidence="3" key="1">
    <citation type="submission" date="2023-10" db="EMBL/GenBank/DDBJ databases">
        <title>Rapid discrimination of Bifidobacterium longum Subspecies based on MALDI-TOF MS and Machine Learning.</title>
        <authorList>
            <person name="Chen J."/>
        </authorList>
    </citation>
    <scope>NUCLEOTIDE SEQUENCE</scope>
    <source>
        <strain evidence="3">YGMCC0039</strain>
    </source>
</reference>
<keyword evidence="3" id="KW-0808">Transferase</keyword>
<keyword evidence="1" id="KW-0472">Membrane</keyword>
<dbReference type="InterPro" id="IPR052734">
    <property type="entry name" value="Nod_factor_acetyltransferase"/>
</dbReference>
<feature type="transmembrane region" description="Helical" evidence="1">
    <location>
        <begin position="311"/>
        <end position="332"/>
    </location>
</feature>
<feature type="transmembrane region" description="Helical" evidence="1">
    <location>
        <begin position="207"/>
        <end position="227"/>
    </location>
</feature>
<accession>A0AB35S816</accession>
<keyword evidence="3" id="KW-0012">Acyltransferase</keyword>
<organism evidence="3 4">
    <name type="scientific">Bifidobacterium longum</name>
    <dbReference type="NCBI Taxonomy" id="216816"/>
    <lineage>
        <taxon>Bacteria</taxon>
        <taxon>Bacillati</taxon>
        <taxon>Actinomycetota</taxon>
        <taxon>Actinomycetes</taxon>
        <taxon>Bifidobacteriales</taxon>
        <taxon>Bifidobacteriaceae</taxon>
        <taxon>Bifidobacterium</taxon>
    </lineage>
</organism>
<dbReference type="InterPro" id="IPR002656">
    <property type="entry name" value="Acyl_transf_3_dom"/>
</dbReference>
<gene>
    <name evidence="3" type="ORF">RS890_02845</name>
</gene>
<feature type="domain" description="Acyltransferase 3" evidence="2">
    <location>
        <begin position="5"/>
        <end position="315"/>
    </location>
</feature>
<feature type="transmembrane region" description="Helical" evidence="1">
    <location>
        <begin position="239"/>
        <end position="262"/>
    </location>
</feature>
<feature type="transmembrane region" description="Helical" evidence="1">
    <location>
        <begin position="12"/>
        <end position="31"/>
    </location>
</feature>
<proteinExistence type="predicted"/>
<name>A0AB35S816_BIFLN</name>
<evidence type="ECO:0000256" key="1">
    <source>
        <dbReference type="SAM" id="Phobius"/>
    </source>
</evidence>
<evidence type="ECO:0000259" key="2">
    <source>
        <dbReference type="Pfam" id="PF01757"/>
    </source>
</evidence>
<evidence type="ECO:0000313" key="4">
    <source>
        <dbReference type="Proteomes" id="UP001277803"/>
    </source>
</evidence>
<protein>
    <submittedName>
        <fullName evidence="3">Acyltransferase family protein</fullName>
    </submittedName>
</protein>
<dbReference type="PANTHER" id="PTHR37312">
    <property type="entry name" value="MEMBRANE-BOUND ACYLTRANSFERASE YKRP-RELATED"/>
    <property type="match status" value="1"/>
</dbReference>
<dbReference type="RefSeq" id="WP_080785754.1">
    <property type="nucleotide sequence ID" value="NZ_CACRSV010000024.1"/>
</dbReference>
<feature type="transmembrane region" description="Helical" evidence="1">
    <location>
        <begin position="154"/>
        <end position="172"/>
    </location>
</feature>
<dbReference type="AlphaFoldDB" id="A0AB35S816"/>
<feature type="transmembrane region" description="Helical" evidence="1">
    <location>
        <begin position="122"/>
        <end position="142"/>
    </location>
</feature>
<dbReference type="Pfam" id="PF01757">
    <property type="entry name" value="Acyl_transf_3"/>
    <property type="match status" value="1"/>
</dbReference>
<sequence length="355" mass="40260">MNRIRYFDIAKGIAILAVMLGHSILISKAFFPQSSTGILLYHVCFTFHMPLFFILSGYFMHPERDFRWRKESRELIATYAITACVIMLVNTLNSLMIGSGLRTTFNGWLAAAFYGAGDFGNYAWPVPFRIGALWFLLGLFWAHLFVHLSFRCKYPLLMIAPLFIVGYLSSRICWLPLSIQSGMTASAFVYCGTLARKYDIHRYCRQHWWIVLPCGAIWLLAIAEFNGFSMAMNIYGHGFHFALSIAGTLAGTVCILAISMLLDKKINSLSILFSKFGKNSLALLCVHIIEDDVTPWQILLPYAANLIRSDILWLVVFLVRVALDAALAYAVFCIPRVNKLFFPYLEKRVPSVNNN</sequence>
<dbReference type="Proteomes" id="UP001277803">
    <property type="component" value="Unassembled WGS sequence"/>
</dbReference>
<feature type="transmembrane region" description="Helical" evidence="1">
    <location>
        <begin position="79"/>
        <end position="102"/>
    </location>
</feature>
<feature type="transmembrane region" description="Helical" evidence="1">
    <location>
        <begin position="37"/>
        <end position="59"/>
    </location>
</feature>
<comment type="caution">
    <text evidence="3">The sequence shown here is derived from an EMBL/GenBank/DDBJ whole genome shotgun (WGS) entry which is preliminary data.</text>
</comment>
<evidence type="ECO:0000313" key="3">
    <source>
        <dbReference type="EMBL" id="MDW3126065.1"/>
    </source>
</evidence>
<keyword evidence="1" id="KW-0812">Transmembrane</keyword>
<dbReference type="GO" id="GO:0016747">
    <property type="term" value="F:acyltransferase activity, transferring groups other than amino-acyl groups"/>
    <property type="evidence" value="ECO:0007669"/>
    <property type="project" value="InterPro"/>
</dbReference>
<dbReference type="EMBL" id="JAWLRA010000005">
    <property type="protein sequence ID" value="MDW3126065.1"/>
    <property type="molecule type" value="Genomic_DNA"/>
</dbReference>
<keyword evidence="1" id="KW-1133">Transmembrane helix</keyword>